<name>A0A1C8XRM4_DUNSA</name>
<protein>
    <submittedName>
        <fullName evidence="2">Putative encoded protein</fullName>
    </submittedName>
</protein>
<dbReference type="EMBL" id="KX530454">
    <property type="protein sequence ID" value="AOH77124.1"/>
    <property type="molecule type" value="Genomic_DNA"/>
</dbReference>
<dbReference type="AlphaFoldDB" id="A0A1C8XRM4"/>
<organism evidence="2">
    <name type="scientific">Dunaliella salina</name>
    <name type="common">Green alga</name>
    <name type="synonym">Protococcus salinus</name>
    <dbReference type="NCBI Taxonomy" id="3046"/>
    <lineage>
        <taxon>Eukaryota</taxon>
        <taxon>Viridiplantae</taxon>
        <taxon>Chlorophyta</taxon>
        <taxon>core chlorophytes</taxon>
        <taxon>Chlorophyceae</taxon>
        <taxon>CS clade</taxon>
        <taxon>Chlamydomonadales</taxon>
        <taxon>Dunaliellaceae</taxon>
        <taxon>Dunaliella</taxon>
    </lineage>
</organism>
<evidence type="ECO:0000256" key="1">
    <source>
        <dbReference type="SAM" id="Coils"/>
    </source>
</evidence>
<keyword evidence="2" id="KW-0934">Plastid</keyword>
<sequence length="349" mass="40922">MNINTNIMDMTTSDFDKYEVLDMTEELERENELEVESESFENELKDKSKKTSFFEVYLDTEYLPKNKEFDSNTGHLISHNYLSIQLYFKGKIDNTSLDFKVLIINDFYKDKLNHSELEQFISDEDLFVYFADLNSETDYFVTQFFLITLMQEYNYNFSAHPPAFVKNFIFNLYFFYSLKDLTIGFGEANMLPYYLGKKKHIARKRNYTGKMFFVEDLSGTIPRNNFDIKLNDLFGIDVGSLETIMSSCGLDTSNKNLLDDFKERMDLALINHTYLYCIYAMQDASVLFTILEIKIDEPAYNKIIRDIYKYKISEPKENKIPGRLGLGPSSKGFFRIENLVSFSIDLIVD</sequence>
<gene>
    <name evidence="2" type="primary">orf349</name>
</gene>
<keyword evidence="1" id="KW-0175">Coiled coil</keyword>
<feature type="coiled-coil region" evidence="1">
    <location>
        <begin position="23"/>
        <end position="50"/>
    </location>
</feature>
<accession>A0A1C8XRM4</accession>
<reference evidence="2" key="1">
    <citation type="submission" date="2016-07" db="EMBL/GenBank/DDBJ databases">
        <title>The complete chloroplast genome of Dunaliella salina strain SQ.</title>
        <authorList>
            <person name="Lopez H."/>
            <person name="Magdaleno D.A."/>
            <person name="Stephano J.L."/>
        </authorList>
    </citation>
    <scope>NUCLEOTIDE SEQUENCE</scope>
    <source>
        <strain evidence="2">SQ</strain>
    </source>
</reference>
<keyword evidence="2" id="KW-0150">Chloroplast</keyword>
<proteinExistence type="predicted"/>
<dbReference type="EMBL" id="KX530454">
    <property type="protein sequence ID" value="AOH77125.1"/>
    <property type="molecule type" value="Genomic_DNA"/>
</dbReference>
<evidence type="ECO:0000313" key="2">
    <source>
        <dbReference type="EMBL" id="AOH77124.1"/>
    </source>
</evidence>
<geneLocation type="chloroplast" evidence="2"/>